<comment type="similarity">
    <text evidence="1">Belongs to the TRAFAC class translation factor GTPase superfamily. Classic translation factor GTPase family. IF-2 subfamily.</text>
</comment>
<evidence type="ECO:0000256" key="2">
    <source>
        <dbReference type="ARBA" id="ARBA00022540"/>
    </source>
</evidence>
<dbReference type="InterPro" id="IPR036925">
    <property type="entry name" value="TIF_IF2_dom3_sf"/>
</dbReference>
<dbReference type="InterPro" id="IPR000795">
    <property type="entry name" value="T_Tr_GTP-bd_dom"/>
</dbReference>
<dbReference type="InterPro" id="IPR027417">
    <property type="entry name" value="P-loop_NTPase"/>
</dbReference>
<name>A0A1A8WBH9_PLAMA</name>
<dbReference type="GO" id="GO:0003924">
    <property type="term" value="F:GTPase activity"/>
    <property type="evidence" value="ECO:0007669"/>
    <property type="project" value="InterPro"/>
</dbReference>
<dbReference type="PANTHER" id="PTHR43381">
    <property type="entry name" value="TRANSLATION INITIATION FACTOR IF-2-RELATED"/>
    <property type="match status" value="1"/>
</dbReference>
<dbReference type="EMBL" id="FLQW01001550">
    <property type="protein sequence ID" value="SBS90207.1"/>
    <property type="molecule type" value="Genomic_DNA"/>
</dbReference>
<evidence type="ECO:0000256" key="3">
    <source>
        <dbReference type="ARBA" id="ARBA00022741"/>
    </source>
</evidence>
<feature type="compositionally biased region" description="Low complexity" evidence="6">
    <location>
        <begin position="918"/>
        <end position="930"/>
    </location>
</feature>
<feature type="compositionally biased region" description="Basic and acidic residues" evidence="6">
    <location>
        <begin position="738"/>
        <end position="750"/>
    </location>
</feature>
<dbReference type="SUPFAM" id="SSF52156">
    <property type="entry name" value="Initiation factor IF2/eIF5b, domain 3"/>
    <property type="match status" value="1"/>
</dbReference>
<proteinExistence type="inferred from homology"/>
<dbReference type="Gene3D" id="3.40.50.300">
    <property type="entry name" value="P-loop containing nucleotide triphosphate hydrolases"/>
    <property type="match status" value="1"/>
</dbReference>
<sequence length="1164" mass="134699">MIFLFNKLLYKGKYIPVGRRVFREKLVKGRKQKSPIILLPPYISIHELRLMLNINYETCFKAANVYKCGNKYRWKDSDDRIFQTVNKRNVIIPYNVAAYVSKLFKFKPKLIEVEIFCEEGKRVDKSLMDIYKNAYEAEKYYENSLMHQNGRLYCNRERGVNMGGGANTLTRDVRKISLSNQGSINRCGNDNGSGMGHSGSYNSICVSHTDDNSDNLTQGLHDCLLAHPSAYYSSSNERQNYYTVVSVIGHINHGKTTLLDKITKNNLALSEAGCITQNIKPINFEYGPYRFTFLDTPGHKVFQIFRGRAAFLSDILIILISLEVGAEIQTEESIKYADKFNIPVIFALNKADIYGGNESIVKAELKKQCVKMFDDGNLKHNFSVEIENSITISSLNGYNLDKLVNRIFFISQSINLPYHSVNDFYTHYMDDRLGVNNSYMDDCPRVDGSRDEEKAKVQRNDDLNLLKKYIRKSDFLLALDKSPFGMGIVVDISKDSSKGTILHVIVRNGFFIEGSYFICGSAYGRIQKMYKFNSNYKECCNYASIGMAVQISGIKKSGHATTDDLIFTLPQNNAFRLCQYRLMVEKLTTLQVSGKEIKVSWENDMKKNEFHAEDIYENRLEMSDKRKAIEEFGVQNDKIFEDVSVQEFHKSNTQLRKEENDFVQIELEEEHKYEEVQNNKKQKIQTILMQQDNNESILVPEEKTILYFQNTINNPQCNSLDNESLSVGEVNGTSEKQPCNREKPNSTKLDYSKNSHLEYCYQKNYNPQNDRHKNDGYKQSVHPGISSSSLINEYAFDSDTSNILDNNSVSQIDNKGQRTDYDYATLQNKVYGSMEKRSTMKEEQKNIGKEAVCRIGEEERKKVKNEEDNYSKGTNVLTDKELELNYRGRKNKYSKDFYTMYDTSLNEESSEKPDTSHNANNQNEGNNWRENMNKLNEPWYYEESEETWTKKVLQRNDKLMESWRGKTRQREIEKERQLFYEKQMILKNEIMKRRLLGEEELTEEEINAYLYGEKNEKADDNTNAVDQNEDIKLPEKNCPVIPIIIRTNYVGMFDIFLDEFENIQKKYNVKISVVHGGIGPITPNDVVHAEVESNYGYCCIYAFHVKILPDSVKQAVLSNIVIKQFDVFTDLIDDVVNRIKNVKALIAHNMYVRSLKNEKTREGL</sequence>
<dbReference type="VEuPathDB" id="PlasmoDB:PmUG01_14029100"/>
<dbReference type="PANTHER" id="PTHR43381:SF20">
    <property type="entry name" value="TRANSLATION INITIATION FACTOR IF-2, MITOCHONDRIAL"/>
    <property type="match status" value="1"/>
</dbReference>
<reference evidence="9" key="1">
    <citation type="submission" date="2016-05" db="EMBL/GenBank/DDBJ databases">
        <authorList>
            <person name="Naeem Raeece"/>
        </authorList>
    </citation>
    <scope>NUCLEOTIDE SEQUENCE [LARGE SCALE GENOMIC DNA]</scope>
</reference>
<dbReference type="InterPro" id="IPR015760">
    <property type="entry name" value="TIF_IF2"/>
</dbReference>
<evidence type="ECO:0000313" key="9">
    <source>
        <dbReference type="Proteomes" id="UP000078597"/>
    </source>
</evidence>
<dbReference type="Pfam" id="PF11987">
    <property type="entry name" value="IF-2"/>
    <property type="match status" value="1"/>
</dbReference>
<feature type="region of interest" description="Disordered" evidence="6">
    <location>
        <begin position="905"/>
        <end position="930"/>
    </location>
</feature>
<evidence type="ECO:0000256" key="4">
    <source>
        <dbReference type="ARBA" id="ARBA00022917"/>
    </source>
</evidence>
<dbReference type="GO" id="GO:0005525">
    <property type="term" value="F:GTP binding"/>
    <property type="evidence" value="ECO:0007669"/>
    <property type="project" value="UniProtKB-KW"/>
</dbReference>
<dbReference type="InterPro" id="IPR005225">
    <property type="entry name" value="Small_GTP-bd"/>
</dbReference>
<dbReference type="Gene3D" id="3.40.50.10050">
    <property type="entry name" value="Translation initiation factor IF- 2, domain 3"/>
    <property type="match status" value="1"/>
</dbReference>
<dbReference type="GO" id="GO:0003743">
    <property type="term" value="F:translation initiation factor activity"/>
    <property type="evidence" value="ECO:0007669"/>
    <property type="project" value="UniProtKB-KW"/>
</dbReference>
<dbReference type="PROSITE" id="PS51722">
    <property type="entry name" value="G_TR_2"/>
    <property type="match status" value="1"/>
</dbReference>
<dbReference type="Proteomes" id="UP000078597">
    <property type="component" value="Unassembled WGS sequence"/>
</dbReference>
<keyword evidence="5" id="KW-0342">GTP-binding</keyword>
<protein>
    <submittedName>
        <fullName evidence="8">Translation initiation factor IF-2, putative</fullName>
    </submittedName>
</protein>
<dbReference type="Gene3D" id="2.40.30.10">
    <property type="entry name" value="Translation factors"/>
    <property type="match status" value="1"/>
</dbReference>
<dbReference type="SUPFAM" id="SSF50447">
    <property type="entry name" value="Translation proteins"/>
    <property type="match status" value="1"/>
</dbReference>
<feature type="region of interest" description="Disordered" evidence="6">
    <location>
        <begin position="729"/>
        <end position="750"/>
    </location>
</feature>
<dbReference type="NCBIfam" id="TIGR00231">
    <property type="entry name" value="small_GTP"/>
    <property type="match status" value="1"/>
</dbReference>
<evidence type="ECO:0000313" key="8">
    <source>
        <dbReference type="EMBL" id="SBS90207.1"/>
    </source>
</evidence>
<feature type="domain" description="Tr-type G" evidence="7">
    <location>
        <begin position="240"/>
        <end position="418"/>
    </location>
</feature>
<dbReference type="Pfam" id="PF00009">
    <property type="entry name" value="GTP_EFTU"/>
    <property type="match status" value="1"/>
</dbReference>
<evidence type="ECO:0000256" key="1">
    <source>
        <dbReference type="ARBA" id="ARBA00007733"/>
    </source>
</evidence>
<gene>
    <name evidence="8" type="ORF">PMALA_028980</name>
</gene>
<dbReference type="AlphaFoldDB" id="A0A1A8WBH9"/>
<evidence type="ECO:0000256" key="5">
    <source>
        <dbReference type="ARBA" id="ARBA00023134"/>
    </source>
</evidence>
<keyword evidence="2 8" id="KW-0396">Initiation factor</keyword>
<dbReference type="InterPro" id="IPR009000">
    <property type="entry name" value="Transl_B-barrel_sf"/>
</dbReference>
<accession>A0A1A8WBH9</accession>
<organism evidence="8 9">
    <name type="scientific">Plasmodium malariae</name>
    <dbReference type="NCBI Taxonomy" id="5858"/>
    <lineage>
        <taxon>Eukaryota</taxon>
        <taxon>Sar</taxon>
        <taxon>Alveolata</taxon>
        <taxon>Apicomplexa</taxon>
        <taxon>Aconoidasida</taxon>
        <taxon>Haemosporida</taxon>
        <taxon>Plasmodiidae</taxon>
        <taxon>Plasmodium</taxon>
        <taxon>Plasmodium (Plasmodium)</taxon>
    </lineage>
</organism>
<keyword evidence="4" id="KW-0648">Protein biosynthesis</keyword>
<evidence type="ECO:0000256" key="6">
    <source>
        <dbReference type="SAM" id="MobiDB-lite"/>
    </source>
</evidence>
<dbReference type="InterPro" id="IPR023115">
    <property type="entry name" value="TIF_IF2_dom3"/>
</dbReference>
<keyword evidence="3" id="KW-0547">Nucleotide-binding</keyword>
<dbReference type="GO" id="GO:0005737">
    <property type="term" value="C:cytoplasm"/>
    <property type="evidence" value="ECO:0007669"/>
    <property type="project" value="TreeGrafter"/>
</dbReference>
<dbReference type="SUPFAM" id="SSF52540">
    <property type="entry name" value="P-loop containing nucleoside triphosphate hydrolases"/>
    <property type="match status" value="1"/>
</dbReference>
<evidence type="ECO:0000259" key="7">
    <source>
        <dbReference type="PROSITE" id="PS51722"/>
    </source>
</evidence>